<dbReference type="PIRSF" id="PIRSF006755">
    <property type="entry name" value="DTB_synth"/>
    <property type="match status" value="1"/>
</dbReference>
<comment type="caution">
    <text evidence="3">The sequence shown here is derived from an EMBL/GenBank/DDBJ whole genome shotgun (WGS) entry which is preliminary data.</text>
</comment>
<keyword evidence="2 3" id="KW-0436">Ligase</keyword>
<feature type="binding site" evidence="2">
    <location>
        <begin position="7"/>
        <end position="12"/>
    </location>
    <ligand>
        <name>ATP</name>
        <dbReference type="ChEBI" id="CHEBI:30616"/>
    </ligand>
</feature>
<keyword evidence="2" id="KW-0547">Nucleotide-binding</keyword>
<comment type="cofactor">
    <cofactor evidence="2">
        <name>Mg(2+)</name>
        <dbReference type="ChEBI" id="CHEBI:18420"/>
    </cofactor>
</comment>
<dbReference type="CDD" id="cd03109">
    <property type="entry name" value="DTBS"/>
    <property type="match status" value="1"/>
</dbReference>
<sequence length="225" mass="23830">MTGTDTSVGKTVATVALLRSAARLGLRAVGMKPVASGCERLADGSLYNEDVAAHRAASVAAPAHWTNPYAFELPLSPHLAARAAGVTVEPARLVEAYDGLRSQTDLVLVEGAGGWLAPLDETRSMADLARLLDLPVILVVGLRLGCLNHARLSAAAIEAAGCRFAGWIGNRIDPAMAAAEENIDYLTRCLPGPCLGVLPYFHSPEQKLEPLFEQRLDIALKSIIN</sequence>
<dbReference type="PANTHER" id="PTHR43210:SF5">
    <property type="entry name" value="DETHIOBIOTIN SYNTHETASE"/>
    <property type="match status" value="1"/>
</dbReference>
<feature type="binding site" evidence="2">
    <location>
        <position position="36"/>
    </location>
    <ligand>
        <name>substrate</name>
    </ligand>
</feature>
<comment type="subcellular location">
    <subcellularLocation>
        <location evidence="2">Cytoplasm</location>
    </subcellularLocation>
</comment>
<feature type="active site" evidence="2">
    <location>
        <position position="32"/>
    </location>
</feature>
<keyword evidence="2" id="KW-0479">Metal-binding</keyword>
<dbReference type="PANTHER" id="PTHR43210">
    <property type="entry name" value="DETHIOBIOTIN SYNTHETASE"/>
    <property type="match status" value="1"/>
</dbReference>
<organism evidence="3 4">
    <name type="scientific">Chitinimonas lacunae</name>
    <dbReference type="NCBI Taxonomy" id="1963018"/>
    <lineage>
        <taxon>Bacteria</taxon>
        <taxon>Pseudomonadati</taxon>
        <taxon>Pseudomonadota</taxon>
        <taxon>Betaproteobacteria</taxon>
        <taxon>Neisseriales</taxon>
        <taxon>Chitinibacteraceae</taxon>
        <taxon>Chitinimonas</taxon>
    </lineage>
</organism>
<dbReference type="Pfam" id="PF13500">
    <property type="entry name" value="AAA_26"/>
    <property type="match status" value="1"/>
</dbReference>
<dbReference type="GO" id="GO:0004141">
    <property type="term" value="F:dethiobiotin synthase activity"/>
    <property type="evidence" value="ECO:0007669"/>
    <property type="project" value="UniProtKB-EC"/>
</dbReference>
<feature type="binding site" evidence="2">
    <location>
        <position position="50"/>
    </location>
    <ligand>
        <name>Mg(2+)</name>
        <dbReference type="ChEBI" id="CHEBI:18420"/>
    </ligand>
</feature>
<keyword evidence="1 2" id="KW-0093">Biotin biosynthesis</keyword>
<keyword evidence="2" id="KW-0963">Cytoplasm</keyword>
<comment type="caution">
    <text evidence="2">Lacks conserved residue(s) required for the propagation of feature annotation.</text>
</comment>
<reference evidence="4" key="1">
    <citation type="journal article" date="2019" name="Int. J. Syst. Evol. Microbiol.">
        <title>The Global Catalogue of Microorganisms (GCM) 10K type strain sequencing project: providing services to taxonomists for standard genome sequencing and annotation.</title>
        <authorList>
            <consortium name="The Broad Institute Genomics Platform"/>
            <consortium name="The Broad Institute Genome Sequencing Center for Infectious Disease"/>
            <person name="Wu L."/>
            <person name="Ma J."/>
        </authorList>
    </citation>
    <scope>NUCLEOTIDE SEQUENCE [LARGE SCALE GENOMIC DNA]</scope>
    <source>
        <strain evidence="4">LMG 29894</strain>
    </source>
</reference>
<comment type="catalytic activity">
    <reaction evidence="2">
        <text>(7R,8S)-7,8-diammoniononanoate + CO2 + ATP = (4R,5S)-dethiobiotin + ADP + phosphate + 3 H(+)</text>
        <dbReference type="Rhea" id="RHEA:15805"/>
        <dbReference type="ChEBI" id="CHEBI:15378"/>
        <dbReference type="ChEBI" id="CHEBI:16526"/>
        <dbReference type="ChEBI" id="CHEBI:30616"/>
        <dbReference type="ChEBI" id="CHEBI:43474"/>
        <dbReference type="ChEBI" id="CHEBI:149469"/>
        <dbReference type="ChEBI" id="CHEBI:149473"/>
        <dbReference type="ChEBI" id="CHEBI:456216"/>
        <dbReference type="EC" id="6.3.3.3"/>
    </reaction>
</comment>
<comment type="function">
    <text evidence="2">Catalyzes a mechanistically unusual reaction, the ATP-dependent insertion of CO2 between the N7 and N8 nitrogen atoms of 7,8-diaminopelargonic acid (DAPA, also called 7,8-diammoniononanoate) to form a ureido ring.</text>
</comment>
<dbReference type="Gene3D" id="3.40.50.300">
    <property type="entry name" value="P-loop containing nucleotide triphosphate hydrolases"/>
    <property type="match status" value="1"/>
</dbReference>
<proteinExistence type="inferred from homology"/>
<gene>
    <name evidence="2 3" type="primary">bioD</name>
    <name evidence="3" type="ORF">ACFOW7_09025</name>
</gene>
<evidence type="ECO:0000313" key="3">
    <source>
        <dbReference type="EMBL" id="MFC4159494.1"/>
    </source>
</evidence>
<dbReference type="HAMAP" id="MF_00336">
    <property type="entry name" value="BioD"/>
    <property type="match status" value="1"/>
</dbReference>
<feature type="binding site" evidence="2">
    <location>
        <begin position="110"/>
        <end position="113"/>
    </location>
    <ligand>
        <name>ATP</name>
        <dbReference type="ChEBI" id="CHEBI:30616"/>
    </ligand>
</feature>
<evidence type="ECO:0000313" key="4">
    <source>
        <dbReference type="Proteomes" id="UP001595791"/>
    </source>
</evidence>
<evidence type="ECO:0000256" key="2">
    <source>
        <dbReference type="HAMAP-Rule" id="MF_00336"/>
    </source>
</evidence>
<keyword evidence="4" id="KW-1185">Reference proteome</keyword>
<dbReference type="RefSeq" id="WP_378163307.1">
    <property type="nucleotide sequence ID" value="NZ_JBHSBU010000001.1"/>
</dbReference>
<evidence type="ECO:0000256" key="1">
    <source>
        <dbReference type="ARBA" id="ARBA00022756"/>
    </source>
</evidence>
<dbReference type="InterPro" id="IPR004472">
    <property type="entry name" value="DTB_synth_BioD"/>
</dbReference>
<dbReference type="NCBIfam" id="TIGR00347">
    <property type="entry name" value="bioD"/>
    <property type="match status" value="1"/>
</dbReference>
<dbReference type="InterPro" id="IPR027417">
    <property type="entry name" value="P-loop_NTPase"/>
</dbReference>
<comment type="similarity">
    <text evidence="2">Belongs to the dethiobiotin synthetase family.</text>
</comment>
<comment type="subunit">
    <text evidence="2">Homodimer.</text>
</comment>
<keyword evidence="2" id="KW-0460">Magnesium</keyword>
<feature type="binding site" evidence="2">
    <location>
        <position position="50"/>
    </location>
    <ligand>
        <name>ATP</name>
        <dbReference type="ChEBI" id="CHEBI:30616"/>
    </ligand>
</feature>
<dbReference type="SUPFAM" id="SSF52540">
    <property type="entry name" value="P-loop containing nucleoside triphosphate hydrolases"/>
    <property type="match status" value="1"/>
</dbReference>
<dbReference type="EMBL" id="JBHSBU010000001">
    <property type="protein sequence ID" value="MFC4159494.1"/>
    <property type="molecule type" value="Genomic_DNA"/>
</dbReference>
<comment type="pathway">
    <text evidence="2">Cofactor biosynthesis; biotin biosynthesis; biotin from 7,8-diaminononanoate: step 1/2.</text>
</comment>
<feature type="binding site" evidence="2">
    <location>
        <begin position="170"/>
        <end position="171"/>
    </location>
    <ligand>
        <name>ATP</name>
        <dbReference type="ChEBI" id="CHEBI:30616"/>
    </ligand>
</feature>
<dbReference type="EC" id="6.3.3.3" evidence="2"/>
<feature type="binding site" evidence="2">
    <location>
        <position position="110"/>
    </location>
    <ligand>
        <name>Mg(2+)</name>
        <dbReference type="ChEBI" id="CHEBI:18420"/>
    </ligand>
</feature>
<protein>
    <recommendedName>
        <fullName evidence="2">ATP-dependent dethiobiotin synthetase BioD</fullName>
        <ecNumber evidence="2">6.3.3.3</ecNumber>
    </recommendedName>
    <alternativeName>
        <fullName evidence="2">DTB synthetase</fullName>
        <shortName evidence="2">DTBS</shortName>
    </alternativeName>
    <alternativeName>
        <fullName evidence="2">Dethiobiotin synthase</fullName>
    </alternativeName>
</protein>
<name>A0ABV8MQ86_9NEIS</name>
<dbReference type="Proteomes" id="UP001595791">
    <property type="component" value="Unassembled WGS sequence"/>
</dbReference>
<accession>A0ABV8MQ86</accession>
<feature type="binding site" evidence="2">
    <location>
        <position position="11"/>
    </location>
    <ligand>
        <name>Mg(2+)</name>
        <dbReference type="ChEBI" id="CHEBI:18420"/>
    </ligand>
</feature>
<keyword evidence="2" id="KW-0067">ATP-binding</keyword>